<organism evidence="1">
    <name type="scientific">Rhizophora mucronata</name>
    <name type="common">Asiatic mangrove</name>
    <dbReference type="NCBI Taxonomy" id="61149"/>
    <lineage>
        <taxon>Eukaryota</taxon>
        <taxon>Viridiplantae</taxon>
        <taxon>Streptophyta</taxon>
        <taxon>Embryophyta</taxon>
        <taxon>Tracheophyta</taxon>
        <taxon>Spermatophyta</taxon>
        <taxon>Magnoliopsida</taxon>
        <taxon>eudicotyledons</taxon>
        <taxon>Gunneridae</taxon>
        <taxon>Pentapetalae</taxon>
        <taxon>rosids</taxon>
        <taxon>fabids</taxon>
        <taxon>Malpighiales</taxon>
        <taxon>Rhizophoraceae</taxon>
        <taxon>Rhizophora</taxon>
    </lineage>
</organism>
<accession>A0A2P2J6Y6</accession>
<name>A0A2P2J6Y6_RHIMU</name>
<evidence type="ECO:0000313" key="1">
    <source>
        <dbReference type="EMBL" id="MBW89233.1"/>
    </source>
</evidence>
<protein>
    <submittedName>
        <fullName evidence="1">Uncharacterized protein MANES_03G180900</fullName>
    </submittedName>
</protein>
<reference evidence="1" key="1">
    <citation type="submission" date="2018-02" db="EMBL/GenBank/DDBJ databases">
        <title>Rhizophora mucronata_Transcriptome.</title>
        <authorList>
            <person name="Meera S.P."/>
            <person name="Sreeshan A."/>
            <person name="Augustine A."/>
        </authorList>
    </citation>
    <scope>NUCLEOTIDE SEQUENCE</scope>
    <source>
        <tissue evidence="1">Leaf</tissue>
    </source>
</reference>
<proteinExistence type="predicted"/>
<dbReference type="AlphaFoldDB" id="A0A2P2J6Y6"/>
<sequence>MLGFGKYVPLSSQVLALNFLLFEGGAQLGQLT</sequence>
<dbReference type="EMBL" id="GGEC01008750">
    <property type="protein sequence ID" value="MBW89233.1"/>
    <property type="molecule type" value="Transcribed_RNA"/>
</dbReference>